<feature type="region of interest" description="Disordered" evidence="5">
    <location>
        <begin position="119"/>
        <end position="138"/>
    </location>
</feature>
<evidence type="ECO:0000313" key="7">
    <source>
        <dbReference type="EMBL" id="MFG6487567.1"/>
    </source>
</evidence>
<dbReference type="PROSITE" id="PS52015">
    <property type="entry name" value="TONB_CTD"/>
    <property type="match status" value="1"/>
</dbReference>
<evidence type="ECO:0000256" key="3">
    <source>
        <dbReference type="ARBA" id="ARBA00022989"/>
    </source>
</evidence>
<sequence length="284" mass="31836">MRRPSTLQIALAASLGVHGVLLAWRVGSPDSFNRVFQDTPLEVVLVNTRSNEQPTKAAALAQANLVGGGNMEQGRATSPLPPARHNEVGDSAEAQSSQIAQLQQQQQQLLAQVRRELALLPPPDPRREKTDANERAQAEKRRQLVDLLAEIEKRVNLENARPRKRYISPQTREVVYAMYYDSLRRRIEERGTRDFPMYRGKKLYGELTMNIHIDFKGRVVETEILAPSGNPTLDRRAVAIVQAASPFGDFSAEMRKGAEVLIITSRFKFTRDEGLETTLTGQNP</sequence>
<feature type="region of interest" description="Disordered" evidence="5">
    <location>
        <begin position="69"/>
        <end position="101"/>
    </location>
</feature>
<keyword evidence="3" id="KW-1133">Transmembrane helix</keyword>
<dbReference type="Proteomes" id="UP001606134">
    <property type="component" value="Unassembled WGS sequence"/>
</dbReference>
<protein>
    <submittedName>
        <fullName evidence="7">Energy transducer TonB</fullName>
    </submittedName>
</protein>
<dbReference type="NCBIfam" id="TIGR01352">
    <property type="entry name" value="tonB_Cterm"/>
    <property type="match status" value="1"/>
</dbReference>
<feature type="domain" description="TonB C-terminal" evidence="6">
    <location>
        <begin position="179"/>
        <end position="276"/>
    </location>
</feature>
<dbReference type="Pfam" id="PF13103">
    <property type="entry name" value="TonB_2"/>
    <property type="match status" value="1"/>
</dbReference>
<accession>A0ABW7HDL4</accession>
<keyword evidence="2" id="KW-0812">Transmembrane</keyword>
<evidence type="ECO:0000256" key="4">
    <source>
        <dbReference type="ARBA" id="ARBA00023136"/>
    </source>
</evidence>
<dbReference type="Gene3D" id="3.30.1150.10">
    <property type="match status" value="1"/>
</dbReference>
<dbReference type="EMBL" id="JBIGIC010000005">
    <property type="protein sequence ID" value="MFG6487567.1"/>
    <property type="molecule type" value="Genomic_DNA"/>
</dbReference>
<gene>
    <name evidence="7" type="ORF">ACG04R_12865</name>
</gene>
<organism evidence="7 8">
    <name type="scientific">Pelomonas candidula</name>
    <dbReference type="NCBI Taxonomy" id="3299025"/>
    <lineage>
        <taxon>Bacteria</taxon>
        <taxon>Pseudomonadati</taxon>
        <taxon>Pseudomonadota</taxon>
        <taxon>Betaproteobacteria</taxon>
        <taxon>Burkholderiales</taxon>
        <taxon>Sphaerotilaceae</taxon>
        <taxon>Roseateles</taxon>
    </lineage>
</organism>
<evidence type="ECO:0000313" key="8">
    <source>
        <dbReference type="Proteomes" id="UP001606134"/>
    </source>
</evidence>
<dbReference type="SUPFAM" id="SSF74653">
    <property type="entry name" value="TolA/TonB C-terminal domain"/>
    <property type="match status" value="1"/>
</dbReference>
<proteinExistence type="predicted"/>
<evidence type="ECO:0000256" key="5">
    <source>
        <dbReference type="SAM" id="MobiDB-lite"/>
    </source>
</evidence>
<evidence type="ECO:0000259" key="6">
    <source>
        <dbReference type="PROSITE" id="PS52015"/>
    </source>
</evidence>
<evidence type="ECO:0000256" key="1">
    <source>
        <dbReference type="ARBA" id="ARBA00004167"/>
    </source>
</evidence>
<dbReference type="RefSeq" id="WP_394410685.1">
    <property type="nucleotide sequence ID" value="NZ_JBIGIC010000005.1"/>
</dbReference>
<keyword evidence="4" id="KW-0472">Membrane</keyword>
<comment type="subcellular location">
    <subcellularLocation>
        <location evidence="1">Membrane</location>
        <topology evidence="1">Single-pass membrane protein</topology>
    </subcellularLocation>
</comment>
<reference evidence="7 8" key="1">
    <citation type="submission" date="2024-08" db="EMBL/GenBank/DDBJ databases">
        <authorList>
            <person name="Lu H."/>
        </authorList>
    </citation>
    <scope>NUCLEOTIDE SEQUENCE [LARGE SCALE GENOMIC DNA]</scope>
    <source>
        <strain evidence="7 8">BYS78W</strain>
    </source>
</reference>
<feature type="compositionally biased region" description="Basic and acidic residues" evidence="5">
    <location>
        <begin position="124"/>
        <end position="138"/>
    </location>
</feature>
<comment type="caution">
    <text evidence="7">The sequence shown here is derived from an EMBL/GenBank/DDBJ whole genome shotgun (WGS) entry which is preliminary data.</text>
</comment>
<dbReference type="InterPro" id="IPR037682">
    <property type="entry name" value="TonB_C"/>
</dbReference>
<evidence type="ECO:0000256" key="2">
    <source>
        <dbReference type="ARBA" id="ARBA00022692"/>
    </source>
</evidence>
<feature type="compositionally biased region" description="Low complexity" evidence="5">
    <location>
        <begin position="92"/>
        <end position="101"/>
    </location>
</feature>
<name>A0ABW7HDL4_9BURK</name>
<keyword evidence="8" id="KW-1185">Reference proteome</keyword>
<dbReference type="InterPro" id="IPR006260">
    <property type="entry name" value="TonB/TolA_C"/>
</dbReference>